<dbReference type="RefSeq" id="WP_026823131.1">
    <property type="nucleotide sequence ID" value="NZ_CP123526.1"/>
</dbReference>
<organism evidence="1">
    <name type="scientific">Arsenophonus nasoniae</name>
    <name type="common">son-killer infecting Nasonia vitripennis</name>
    <dbReference type="NCBI Taxonomy" id="638"/>
    <lineage>
        <taxon>Bacteria</taxon>
        <taxon>Pseudomonadati</taxon>
        <taxon>Pseudomonadota</taxon>
        <taxon>Gammaproteobacteria</taxon>
        <taxon>Enterobacterales</taxon>
        <taxon>Morganellaceae</taxon>
        <taxon>Arsenophonus</taxon>
    </lineage>
</organism>
<reference evidence="3" key="3">
    <citation type="submission" date="2023-04" db="EMBL/GenBank/DDBJ databases">
        <title>Genome dynamics across the evolutionary transition to endosymbiosis.</title>
        <authorList>
            <person name="Siozios S."/>
            <person name="Nadal-Jimenez P."/>
            <person name="Azagi T."/>
            <person name="Sprong H."/>
            <person name="Frost C.L."/>
            <person name="Parratt S.R."/>
            <person name="Taylor G."/>
            <person name="Brettell L."/>
            <person name="Lew K.C."/>
            <person name="Croft L."/>
            <person name="King K.C."/>
            <person name="Brockhurst M.A."/>
            <person name="Hypsa V."/>
            <person name="Novakova E."/>
            <person name="Darby A.C."/>
            <person name="Hurst G.D.D."/>
        </authorList>
    </citation>
    <scope>NUCLEOTIDE SEQUENCE</scope>
    <source>
        <strain evidence="3">ANv_CAN</strain>
        <plasmid evidence="3">paNv_CAN3</plasmid>
    </source>
</reference>
<dbReference type="EMBL" id="FN545175">
    <property type="protein sequence ID" value="CBA72225.1"/>
    <property type="molecule type" value="Genomic_DNA"/>
</dbReference>
<evidence type="ECO:0000313" key="5">
    <source>
        <dbReference type="Proteomes" id="UP001177592"/>
    </source>
</evidence>
<proteinExistence type="predicted"/>
<evidence type="ECO:0000313" key="2">
    <source>
        <dbReference type="EMBL" id="QBY46545.1"/>
    </source>
</evidence>
<dbReference type="Proteomes" id="UP001177592">
    <property type="component" value="Plasmid paNv_CAN3"/>
</dbReference>
<gene>
    <name evidence="1" type="ORF">ARN_09390</name>
    <name evidence="2" type="ORF">ArsFIN_51560</name>
    <name evidence="3" type="ORF">QE258_23725</name>
</gene>
<geneLocation type="plasmid" evidence="4">
    <name>parsfin8</name>
</geneLocation>
<dbReference type="InterPro" id="IPR045809">
    <property type="entry name" value="MobI"/>
</dbReference>
<dbReference type="KEGG" id="ans:ArsFIN_51560"/>
<geneLocation type="plasmid" evidence="3 5">
    <name>paNv_CAN3</name>
</geneLocation>
<evidence type="ECO:0000313" key="1">
    <source>
        <dbReference type="EMBL" id="CBA72225.1"/>
    </source>
</evidence>
<reference evidence="1" key="1">
    <citation type="journal article" date="2010" name="Insect Mol. Biol.">
        <title>The draft genome sequence of Arsenophonus nasoniae, son-killer bacterium of Nasonia vitripennis, reveals genes associated with virulence and symbiosis.</title>
        <authorList>
            <person name="Wilkes T."/>
            <person name="Darby A.C."/>
            <person name="Choi J."/>
            <person name="Colborne J.K."/>
            <person name="Werren J.H."/>
            <person name="Hurst G.D.D."/>
        </authorList>
    </citation>
    <scope>NUCLEOTIDE SEQUENCE</scope>
</reference>
<keyword evidence="5" id="KW-1185">Reference proteome</keyword>
<evidence type="ECO:0000313" key="4">
    <source>
        <dbReference type="Proteomes" id="UP000295134"/>
    </source>
</evidence>
<name>D2TXV0_9GAMM</name>
<evidence type="ECO:0000313" key="3">
    <source>
        <dbReference type="EMBL" id="WGM08302.1"/>
    </source>
</evidence>
<dbReference type="EMBL" id="CP038620">
    <property type="protein sequence ID" value="QBY46545.1"/>
    <property type="molecule type" value="Genomic_DNA"/>
</dbReference>
<protein>
    <submittedName>
        <fullName evidence="1">Uncharacterized protein</fullName>
    </submittedName>
</protein>
<keyword evidence="2" id="KW-0614">Plasmid</keyword>
<dbReference type="AlphaFoldDB" id="D2TXV0"/>
<dbReference type="EMBL" id="CP123526">
    <property type="protein sequence ID" value="WGM08302.1"/>
    <property type="molecule type" value="Genomic_DNA"/>
</dbReference>
<reference evidence="2 4" key="2">
    <citation type="submission" date="2019-03" db="EMBL/GenBank/DDBJ databases">
        <title>Long-read sequencing reveals hyperdense prophage content in a complex bacterial symbiont genome.</title>
        <authorList>
            <person name="Frost C.L."/>
            <person name="Siozios S."/>
            <person name="Nadal-Jimenez P."/>
            <person name="Brockhurst M.A."/>
            <person name="King K.C."/>
            <person name="Darby A.C."/>
            <person name="Hurst G.D.D."/>
        </authorList>
    </citation>
    <scope>NUCLEOTIDE SEQUENCE [LARGE SCALE GENOMIC DNA]</scope>
    <source>
        <strain evidence="2 4">FIN</strain>
        <plasmid evidence="2">pArsFIN8</plasmid>
        <plasmid evidence="4">parsfin8</plasmid>
    </source>
</reference>
<accession>D2TXV0</accession>
<dbReference type="Pfam" id="PF19456">
    <property type="entry name" value="MobI"/>
    <property type="match status" value="1"/>
</dbReference>
<geneLocation type="plasmid" evidence="2">
    <name>pArsFIN8</name>
</geneLocation>
<sequence length="158" mass="18189">MGMIYEKLALEKLQNALKVCETMVEFDASVARQLIQEFLTEVKTLGIFTPYLPTYALNGVSHRIRWTKIKRDLETGKVVAVRDAPKTEDGHYMVSKFSMRNAKLRELISEYETKFRILRTSIKQTKELTKSLNSRINILVKGVRKTKIGEIALHSLDD</sequence>
<dbReference type="Proteomes" id="UP000295134">
    <property type="component" value="Plasmid pArsFIN8"/>
</dbReference>